<dbReference type="GO" id="GO:0042048">
    <property type="term" value="P:olfactory behavior"/>
    <property type="evidence" value="ECO:0007669"/>
    <property type="project" value="TreeGrafter"/>
</dbReference>
<keyword evidence="1" id="KW-0472">Membrane</keyword>
<dbReference type="Pfam" id="PF10326">
    <property type="entry name" value="7TM_GPCR_Str"/>
    <property type="match status" value="1"/>
</dbReference>
<accession>E3LUG5</accession>
<name>E3LUG5_CAERE</name>
<dbReference type="PANTHER" id="PTHR22943:SF49">
    <property type="entry name" value="SEVEN TM RECEPTOR"/>
    <property type="match status" value="1"/>
</dbReference>
<dbReference type="Pfam" id="PF01827">
    <property type="entry name" value="FTH"/>
    <property type="match status" value="1"/>
</dbReference>
<keyword evidence="1" id="KW-1133">Transmembrane helix</keyword>
<dbReference type="GeneID" id="9825188"/>
<evidence type="ECO:0000259" key="2">
    <source>
        <dbReference type="Pfam" id="PF01827"/>
    </source>
</evidence>
<gene>
    <name evidence="3" type="ORF">CRE_30820</name>
</gene>
<dbReference type="PANTHER" id="PTHR22943">
    <property type="entry name" value="7-TRANSMEMBRANE DOMAIN RECEPTOR C.ELEGANS"/>
    <property type="match status" value="1"/>
</dbReference>
<dbReference type="InterPro" id="IPR002900">
    <property type="entry name" value="DUF38/FTH_CAE_spp"/>
</dbReference>
<dbReference type="InterPro" id="IPR019428">
    <property type="entry name" value="7TM_GPCR_serpentine_rcpt_Str"/>
</dbReference>
<feature type="transmembrane region" description="Helical" evidence="1">
    <location>
        <begin position="12"/>
        <end position="34"/>
    </location>
</feature>
<dbReference type="GO" id="GO:0038022">
    <property type="term" value="F:G protein-coupled olfactory receptor activity"/>
    <property type="evidence" value="ECO:0007669"/>
    <property type="project" value="TreeGrafter"/>
</dbReference>
<feature type="transmembrane region" description="Helical" evidence="1">
    <location>
        <begin position="89"/>
        <end position="112"/>
    </location>
</feature>
<reference evidence="3" key="1">
    <citation type="submission" date="2007-07" db="EMBL/GenBank/DDBJ databases">
        <title>PCAP assembly of the Caenorhabditis remanei genome.</title>
        <authorList>
            <consortium name="The Caenorhabditis remanei Sequencing Consortium"/>
            <person name="Wilson R.K."/>
        </authorList>
    </citation>
    <scope>NUCLEOTIDE SEQUENCE [LARGE SCALE GENOMIC DNA]</scope>
    <source>
        <strain evidence="3">PB4641</strain>
    </source>
</reference>
<keyword evidence="4" id="KW-1185">Reference proteome</keyword>
<dbReference type="eggNOG" id="ENOG502TG6N">
    <property type="taxonomic scope" value="Eukaryota"/>
</dbReference>
<evidence type="ECO:0000256" key="1">
    <source>
        <dbReference type="SAM" id="Phobius"/>
    </source>
</evidence>
<evidence type="ECO:0000313" key="4">
    <source>
        <dbReference type="Proteomes" id="UP000008281"/>
    </source>
</evidence>
<organism evidence="4">
    <name type="scientific">Caenorhabditis remanei</name>
    <name type="common">Caenorhabditis vulgaris</name>
    <dbReference type="NCBI Taxonomy" id="31234"/>
    <lineage>
        <taxon>Eukaryota</taxon>
        <taxon>Metazoa</taxon>
        <taxon>Ecdysozoa</taxon>
        <taxon>Nematoda</taxon>
        <taxon>Chromadorea</taxon>
        <taxon>Rhabditida</taxon>
        <taxon>Rhabditina</taxon>
        <taxon>Rhabditomorpha</taxon>
        <taxon>Rhabditoidea</taxon>
        <taxon>Rhabditidae</taxon>
        <taxon>Peloderinae</taxon>
        <taxon>Caenorhabditis</taxon>
    </lineage>
</organism>
<dbReference type="HOGENOM" id="CLU_531278_0_0_1"/>
<dbReference type="GO" id="GO:0005886">
    <property type="term" value="C:plasma membrane"/>
    <property type="evidence" value="ECO:0007669"/>
    <property type="project" value="TreeGrafter"/>
</dbReference>
<feature type="transmembrane region" description="Helical" evidence="1">
    <location>
        <begin position="46"/>
        <end position="69"/>
    </location>
</feature>
<feature type="domain" description="DUF38" evidence="2">
    <location>
        <begin position="340"/>
        <end position="459"/>
    </location>
</feature>
<evidence type="ECO:0000313" key="3">
    <source>
        <dbReference type="EMBL" id="EFP10903.1"/>
    </source>
</evidence>
<sequence>MSGSEWLEFQYRLITVLVFFSLFCNAVLILLIQLKSPKKLGPYKYLMNFISIFEVFYSIIDYLVIPVIHSHEPPFCLSERIATFKGNNIIFWMLIPVIFLMIWGTVSFFCCGPKEVMTNFIRNNLIEDFNLSVDEVVYIGPHFYTEDGKFLLDIDEVNSSLMTIFYFVWKCYKLLSGVLSTQVDSQRNTEDFNANSLLLWFSNYCETTTKAYYETRLSLRTCSLRTKRLVDAMPFSFEHVKIYTEPFMIIIRADMEQTITYSRIAKLVYNCLWEMFLFAFKKIDEKTIETELNELGEILRNKNIRIKTMEVSLTLLSADIPPEFEKVSAERIRLVSSLMKIILGSLDHQLHVENFIIEYRGNQDEVMCFLPFLNPNYLKFIKLKNCEANNASMYRILNLPQVVQCNRVWVDGFPRVQMKLFWNIPRVILTKANFSFHDISRLIQHYIQHDTFEYFSMEGVSDDWFPDDSDTFIDDKNRKSMIVKGTKFSIKIVQKREKKTIVLDRIPLILQTF</sequence>
<dbReference type="EMBL" id="DS268415">
    <property type="protein sequence ID" value="EFP10903.1"/>
    <property type="molecule type" value="Genomic_DNA"/>
</dbReference>
<protein>
    <recommendedName>
        <fullName evidence="2">DUF38 domain-containing protein</fullName>
    </recommendedName>
</protein>
<proteinExistence type="predicted"/>
<dbReference type="InParanoid" id="E3LUG5"/>
<dbReference type="AlphaFoldDB" id="E3LUG5"/>
<keyword evidence="1" id="KW-0812">Transmembrane</keyword>
<dbReference type="Proteomes" id="UP000008281">
    <property type="component" value="Unassembled WGS sequence"/>
</dbReference>
<dbReference type="CTD" id="9825188"/>
<dbReference type="KEGG" id="crq:GCK72_017813"/>
<dbReference type="RefSeq" id="XP_003112382.2">
    <property type="nucleotide sequence ID" value="XM_003112334.2"/>
</dbReference>